<organism evidence="1 2">
    <name type="scientific">Bifidobacterium callimiconis</name>
    <dbReference type="NCBI Taxonomy" id="2306973"/>
    <lineage>
        <taxon>Bacteria</taxon>
        <taxon>Bacillati</taxon>
        <taxon>Actinomycetota</taxon>
        <taxon>Actinomycetes</taxon>
        <taxon>Bifidobacteriales</taxon>
        <taxon>Bifidobacteriaceae</taxon>
        <taxon>Bifidobacterium</taxon>
    </lineage>
</organism>
<dbReference type="EMBL" id="QXGJ01000008">
    <property type="protein sequence ID" value="RSX50380.1"/>
    <property type="molecule type" value="Genomic_DNA"/>
</dbReference>
<dbReference type="Proteomes" id="UP000288607">
    <property type="component" value="Unassembled WGS sequence"/>
</dbReference>
<protein>
    <submittedName>
        <fullName evidence="1">Uncharacterized protein</fullName>
    </submittedName>
</protein>
<reference evidence="1 2" key="1">
    <citation type="submission" date="2018-09" db="EMBL/GenBank/DDBJ databases">
        <title>Characterization of the phylogenetic diversity of five novel species belonging to the genus Bifidobacterium.</title>
        <authorList>
            <person name="Lugli G.A."/>
            <person name="Duranti S."/>
            <person name="Milani C."/>
        </authorList>
    </citation>
    <scope>NUCLEOTIDE SEQUENCE [LARGE SCALE GENOMIC DNA]</scope>
    <source>
        <strain evidence="1 2">2028B</strain>
    </source>
</reference>
<name>A0A430FC24_9BIFI</name>
<accession>A0A430FC24</accession>
<comment type="caution">
    <text evidence="1">The sequence shown here is derived from an EMBL/GenBank/DDBJ whole genome shotgun (WGS) entry which is preliminary data.</text>
</comment>
<evidence type="ECO:0000313" key="2">
    <source>
        <dbReference type="Proteomes" id="UP000288607"/>
    </source>
</evidence>
<keyword evidence="2" id="KW-1185">Reference proteome</keyword>
<dbReference type="AlphaFoldDB" id="A0A430FC24"/>
<evidence type="ECO:0000313" key="1">
    <source>
        <dbReference type="EMBL" id="RSX50380.1"/>
    </source>
</evidence>
<proteinExistence type="predicted"/>
<sequence>MARVILAAILSITLPSAPIINSETNYAMAEQTTAAETRHPTHCPPLLIVLKKCPRQ</sequence>
<gene>
    <name evidence="1" type="ORF">D2E23_1703</name>
</gene>